<dbReference type="Gene3D" id="3.30.160.60">
    <property type="entry name" value="Classic Zinc Finger"/>
    <property type="match status" value="1"/>
</dbReference>
<evidence type="ECO:0000313" key="2">
    <source>
        <dbReference type="EnsemblMetazoa" id="RPRC003579-PA"/>
    </source>
</evidence>
<dbReference type="VEuPathDB" id="VectorBase:RPRC003579"/>
<protein>
    <recommendedName>
        <fullName evidence="4">C2H2-type domain-containing protein</fullName>
    </recommendedName>
</protein>
<reference evidence="2" key="1">
    <citation type="submission" date="2015-05" db="UniProtKB">
        <authorList>
            <consortium name="EnsemblMetazoa"/>
        </authorList>
    </citation>
    <scope>IDENTIFICATION</scope>
</reference>
<sequence>MELAKAAQCEQSKKSFSSGKNLTQHRLTCSKSYSCKYCRKKFLNHANGTRYE</sequence>
<accession>T1HHQ6</accession>
<organism evidence="2 3">
    <name type="scientific">Rhodnius prolixus</name>
    <name type="common">Triatomid bug</name>
    <dbReference type="NCBI Taxonomy" id="13249"/>
    <lineage>
        <taxon>Eukaryota</taxon>
        <taxon>Metazoa</taxon>
        <taxon>Ecdysozoa</taxon>
        <taxon>Arthropoda</taxon>
        <taxon>Hexapoda</taxon>
        <taxon>Insecta</taxon>
        <taxon>Pterygota</taxon>
        <taxon>Neoptera</taxon>
        <taxon>Paraneoptera</taxon>
        <taxon>Hemiptera</taxon>
        <taxon>Heteroptera</taxon>
        <taxon>Panheteroptera</taxon>
        <taxon>Cimicomorpha</taxon>
        <taxon>Reduviidae</taxon>
        <taxon>Triatominae</taxon>
        <taxon>Rhodnius</taxon>
    </lineage>
</organism>
<dbReference type="Proteomes" id="UP000015103">
    <property type="component" value="Unassembled WGS sequence"/>
</dbReference>
<dbReference type="HOGENOM" id="CLU_3089757_0_0_1"/>
<evidence type="ECO:0008006" key="4">
    <source>
        <dbReference type="Google" id="ProtNLM"/>
    </source>
</evidence>
<dbReference type="InterPro" id="IPR036236">
    <property type="entry name" value="Znf_C2H2_sf"/>
</dbReference>
<dbReference type="EnsemblMetazoa" id="RPRC003579-RA">
    <property type="protein sequence ID" value="RPRC003579-PA"/>
    <property type="gene ID" value="RPRC003579"/>
</dbReference>
<dbReference type="EMBL" id="ACPB03035825">
    <property type="status" value="NOT_ANNOTATED_CDS"/>
    <property type="molecule type" value="Genomic_DNA"/>
</dbReference>
<evidence type="ECO:0000256" key="1">
    <source>
        <dbReference type="SAM" id="MobiDB-lite"/>
    </source>
</evidence>
<feature type="region of interest" description="Disordered" evidence="1">
    <location>
        <begin position="1"/>
        <end position="23"/>
    </location>
</feature>
<feature type="compositionally biased region" description="Polar residues" evidence="1">
    <location>
        <begin position="14"/>
        <end position="23"/>
    </location>
</feature>
<dbReference type="AlphaFoldDB" id="T1HHQ6"/>
<proteinExistence type="predicted"/>
<keyword evidence="3" id="KW-1185">Reference proteome</keyword>
<evidence type="ECO:0000313" key="3">
    <source>
        <dbReference type="Proteomes" id="UP000015103"/>
    </source>
</evidence>
<name>T1HHQ6_RHOPR</name>
<dbReference type="SUPFAM" id="SSF57667">
    <property type="entry name" value="beta-beta-alpha zinc fingers"/>
    <property type="match status" value="1"/>
</dbReference>
<dbReference type="InParanoid" id="T1HHQ6"/>